<organism evidence="7 8">
    <name type="scientific">Zeimonas arvi</name>
    <dbReference type="NCBI Taxonomy" id="2498847"/>
    <lineage>
        <taxon>Bacteria</taxon>
        <taxon>Pseudomonadati</taxon>
        <taxon>Pseudomonadota</taxon>
        <taxon>Betaproteobacteria</taxon>
        <taxon>Burkholderiales</taxon>
        <taxon>Burkholderiaceae</taxon>
        <taxon>Zeimonas</taxon>
    </lineage>
</organism>
<evidence type="ECO:0000313" key="8">
    <source>
        <dbReference type="Proteomes" id="UP000321548"/>
    </source>
</evidence>
<comment type="function">
    <text evidence="3">Lytic transglycosylase with a strong preference for naked glycan strands that lack stem peptides.</text>
</comment>
<dbReference type="EMBL" id="VDUY01000002">
    <property type="protein sequence ID" value="TXL67370.1"/>
    <property type="molecule type" value="Genomic_DNA"/>
</dbReference>
<dbReference type="NCBIfam" id="TIGR00413">
    <property type="entry name" value="rlpA"/>
    <property type="match status" value="1"/>
</dbReference>
<dbReference type="PANTHER" id="PTHR34183:SF8">
    <property type="entry name" value="ENDOLYTIC PEPTIDOGLYCAN TRANSGLYCOSYLASE RLPA-RELATED"/>
    <property type="match status" value="1"/>
</dbReference>
<evidence type="ECO:0000256" key="4">
    <source>
        <dbReference type="RuleBase" id="RU003495"/>
    </source>
</evidence>
<keyword evidence="2 3" id="KW-0961">Cell wall biogenesis/degradation</keyword>
<name>A0A5C8P179_9BURK</name>
<dbReference type="SUPFAM" id="SSF50685">
    <property type="entry name" value="Barwin-like endoglucanases"/>
    <property type="match status" value="1"/>
</dbReference>
<keyword evidence="8" id="KW-1185">Reference proteome</keyword>
<dbReference type="Proteomes" id="UP000321548">
    <property type="component" value="Unassembled WGS sequence"/>
</dbReference>
<feature type="region of interest" description="Disordered" evidence="5">
    <location>
        <begin position="54"/>
        <end position="83"/>
    </location>
</feature>
<comment type="similarity">
    <text evidence="3 4">Belongs to the RlpA family.</text>
</comment>
<evidence type="ECO:0000256" key="2">
    <source>
        <dbReference type="ARBA" id="ARBA00023316"/>
    </source>
</evidence>
<dbReference type="Pfam" id="PF03330">
    <property type="entry name" value="DPBB_1"/>
    <property type="match status" value="1"/>
</dbReference>
<keyword evidence="3" id="KW-0732">Signal</keyword>
<dbReference type="InterPro" id="IPR012997">
    <property type="entry name" value="RplA"/>
</dbReference>
<evidence type="ECO:0000256" key="5">
    <source>
        <dbReference type="SAM" id="MobiDB-lite"/>
    </source>
</evidence>
<protein>
    <recommendedName>
        <fullName evidence="3">Endolytic peptidoglycan transglycosylase RlpA</fullName>
        <ecNumber evidence="3">4.2.2.-</ecNumber>
    </recommendedName>
</protein>
<dbReference type="InterPro" id="IPR034718">
    <property type="entry name" value="RlpA"/>
</dbReference>
<evidence type="ECO:0000313" key="7">
    <source>
        <dbReference type="EMBL" id="TXL67370.1"/>
    </source>
</evidence>
<dbReference type="CDD" id="cd22268">
    <property type="entry name" value="DPBB_RlpA-like"/>
    <property type="match status" value="1"/>
</dbReference>
<evidence type="ECO:0000256" key="1">
    <source>
        <dbReference type="ARBA" id="ARBA00023239"/>
    </source>
</evidence>
<proteinExistence type="inferred from homology"/>
<dbReference type="GO" id="GO:0000270">
    <property type="term" value="P:peptidoglycan metabolic process"/>
    <property type="evidence" value="ECO:0007669"/>
    <property type="project" value="UniProtKB-UniRule"/>
</dbReference>
<feature type="signal peptide" evidence="3">
    <location>
        <begin position="1"/>
        <end position="32"/>
    </location>
</feature>
<reference evidence="7 8" key="1">
    <citation type="submission" date="2019-06" db="EMBL/GenBank/DDBJ databases">
        <title>Quisquiliibacterium sp. nov., isolated from a maize field.</title>
        <authorList>
            <person name="Lin S.-Y."/>
            <person name="Tsai C.-F."/>
            <person name="Young C.-C."/>
        </authorList>
    </citation>
    <scope>NUCLEOTIDE SEQUENCE [LARGE SCALE GENOMIC DNA]</scope>
    <source>
        <strain evidence="7 8">CC-CFT501</strain>
    </source>
</reference>
<dbReference type="GO" id="GO:0071555">
    <property type="term" value="P:cell wall organization"/>
    <property type="evidence" value="ECO:0007669"/>
    <property type="project" value="UniProtKB-KW"/>
</dbReference>
<dbReference type="Gene3D" id="2.40.40.10">
    <property type="entry name" value="RlpA-like domain"/>
    <property type="match status" value="1"/>
</dbReference>
<dbReference type="PANTHER" id="PTHR34183">
    <property type="entry name" value="ENDOLYTIC PEPTIDOGLYCAN TRANSGLYCOSYLASE RLPA"/>
    <property type="match status" value="1"/>
</dbReference>
<accession>A0A5C8P179</accession>
<feature type="chain" id="PRO_5023515162" description="Endolytic peptidoglycan transglycosylase RlpA" evidence="3">
    <location>
        <begin position="33"/>
        <end position="184"/>
    </location>
</feature>
<dbReference type="OrthoDB" id="9779128at2"/>
<keyword evidence="1 3" id="KW-0456">Lyase</keyword>
<evidence type="ECO:0000259" key="6">
    <source>
        <dbReference type="Pfam" id="PF03330"/>
    </source>
</evidence>
<dbReference type="RefSeq" id="WP_147703682.1">
    <property type="nucleotide sequence ID" value="NZ_VDUY01000002.1"/>
</dbReference>
<gene>
    <name evidence="3" type="primary">rlpA</name>
    <name evidence="7" type="ORF">FHP08_07160</name>
</gene>
<sequence precursor="true">MIDRIPTTLQFAARLAAACGLLVAVAAQPAHAQPRPGAPGGPPFLTAPLESLVARPASEGSSETAPGSRPEPGRGDADRTPERVIQTGRIAYYGRKFAGRRTASGERFDPEAMTMAHRTLPFGTRVRVTNIENGKSVIVRVNDRGPSTRGRIGDVSQAAAEQLEMMQAGVIDARLEVLRVRTVR</sequence>
<dbReference type="InterPro" id="IPR036908">
    <property type="entry name" value="RlpA-like_sf"/>
</dbReference>
<dbReference type="AlphaFoldDB" id="A0A5C8P179"/>
<evidence type="ECO:0000256" key="3">
    <source>
        <dbReference type="HAMAP-Rule" id="MF_02071"/>
    </source>
</evidence>
<dbReference type="InterPro" id="IPR009009">
    <property type="entry name" value="RlpA-like_DPBB"/>
</dbReference>
<dbReference type="EC" id="4.2.2.-" evidence="3"/>
<feature type="compositionally biased region" description="Basic and acidic residues" evidence="5">
    <location>
        <begin position="71"/>
        <end position="82"/>
    </location>
</feature>
<dbReference type="GO" id="GO:0008932">
    <property type="term" value="F:lytic endotransglycosylase activity"/>
    <property type="evidence" value="ECO:0007669"/>
    <property type="project" value="UniProtKB-UniRule"/>
</dbReference>
<comment type="caution">
    <text evidence="7">The sequence shown here is derived from an EMBL/GenBank/DDBJ whole genome shotgun (WGS) entry which is preliminary data.</text>
</comment>
<dbReference type="HAMAP" id="MF_02071">
    <property type="entry name" value="RlpA"/>
    <property type="match status" value="1"/>
</dbReference>
<feature type="domain" description="RlpA-like protein double-psi beta-barrel" evidence="6">
    <location>
        <begin position="86"/>
        <end position="172"/>
    </location>
</feature>